<evidence type="ECO:0000256" key="1">
    <source>
        <dbReference type="SAM" id="Coils"/>
    </source>
</evidence>
<organism evidence="3 4">
    <name type="scientific">Microctonus hyperodae</name>
    <name type="common">Parasitoid wasp</name>
    <dbReference type="NCBI Taxonomy" id="165561"/>
    <lineage>
        <taxon>Eukaryota</taxon>
        <taxon>Metazoa</taxon>
        <taxon>Ecdysozoa</taxon>
        <taxon>Arthropoda</taxon>
        <taxon>Hexapoda</taxon>
        <taxon>Insecta</taxon>
        <taxon>Pterygota</taxon>
        <taxon>Neoptera</taxon>
        <taxon>Endopterygota</taxon>
        <taxon>Hymenoptera</taxon>
        <taxon>Apocrita</taxon>
        <taxon>Ichneumonoidea</taxon>
        <taxon>Braconidae</taxon>
        <taxon>Euphorinae</taxon>
        <taxon>Microctonus</taxon>
    </lineage>
</organism>
<comment type="caution">
    <text evidence="3">The sequence shown here is derived from an EMBL/GenBank/DDBJ whole genome shotgun (WGS) entry which is preliminary data.</text>
</comment>
<feature type="region of interest" description="Disordered" evidence="2">
    <location>
        <begin position="765"/>
        <end position="789"/>
    </location>
</feature>
<keyword evidence="4" id="KW-1185">Reference proteome</keyword>
<dbReference type="EMBL" id="JAQQBR010000002">
    <property type="protein sequence ID" value="KAK0181540.1"/>
    <property type="molecule type" value="Genomic_DNA"/>
</dbReference>
<dbReference type="AlphaFoldDB" id="A0AA39L1G0"/>
<evidence type="ECO:0000313" key="3">
    <source>
        <dbReference type="EMBL" id="KAK0181540.1"/>
    </source>
</evidence>
<name>A0AA39L1G0_MICHY</name>
<proteinExistence type="predicted"/>
<keyword evidence="1" id="KW-0175">Coiled coil</keyword>
<feature type="compositionally biased region" description="Polar residues" evidence="2">
    <location>
        <begin position="237"/>
        <end position="251"/>
    </location>
</feature>
<reference evidence="3" key="1">
    <citation type="journal article" date="2023" name="bioRxiv">
        <title>Scaffold-level genome assemblies of two parasitoid biocontrol wasps reveal the parthenogenesis mechanism and an associated novel virus.</title>
        <authorList>
            <person name="Inwood S."/>
            <person name="Skelly J."/>
            <person name="Guhlin J."/>
            <person name="Harrop T."/>
            <person name="Goldson S."/>
            <person name="Dearden P."/>
        </authorList>
    </citation>
    <scope>NUCLEOTIDE SEQUENCE</scope>
    <source>
        <strain evidence="3">Lincoln</strain>
        <tissue evidence="3">Whole body</tissue>
    </source>
</reference>
<feature type="coiled-coil region" evidence="1">
    <location>
        <begin position="417"/>
        <end position="450"/>
    </location>
</feature>
<feature type="region of interest" description="Disordered" evidence="2">
    <location>
        <begin position="237"/>
        <end position="257"/>
    </location>
</feature>
<reference evidence="3" key="2">
    <citation type="submission" date="2023-03" db="EMBL/GenBank/DDBJ databases">
        <authorList>
            <person name="Inwood S.N."/>
            <person name="Skelly J.G."/>
            <person name="Guhlin J."/>
            <person name="Harrop T.W.R."/>
            <person name="Goldson S.G."/>
            <person name="Dearden P.K."/>
        </authorList>
    </citation>
    <scope>NUCLEOTIDE SEQUENCE</scope>
    <source>
        <strain evidence="3">Lincoln</strain>
        <tissue evidence="3">Whole body</tissue>
    </source>
</reference>
<gene>
    <name evidence="3" type="ORF">PV327_003817</name>
</gene>
<accession>A0AA39L1G0</accession>
<protein>
    <submittedName>
        <fullName evidence="3">Uncharacterized protein</fullName>
    </submittedName>
</protein>
<dbReference type="Proteomes" id="UP001168972">
    <property type="component" value="Unassembled WGS sequence"/>
</dbReference>
<evidence type="ECO:0000256" key="2">
    <source>
        <dbReference type="SAM" id="MobiDB-lite"/>
    </source>
</evidence>
<evidence type="ECO:0000313" key="4">
    <source>
        <dbReference type="Proteomes" id="UP001168972"/>
    </source>
</evidence>
<sequence>MTHKNNGNKNSDGSISFRSSCSTNSLNYFDAEHGLIKYSTPKNSLKKKIDNESRIFYSKAQKSKNSHDHYINKNNNSYDKNLQVVIRDNNNRKIYHMINLPCDYLHLIHHIIQLINSSSTNLNTDELHDEFIATLNDTCTIINKKLNHLDSGTIKRCRLYCSKQNNIISIKLKMMNVDGSKIILYQDEINHVNNQRKILKPEKKFKSNKYSLNKAVPIIDINSKIIVANQFDDVHNKINNSTSDQPSSGSINEYPVENLNPKKYKAGKSAQSNDYNNPNDDDTDDNSFENNCIECDCSCSCSLHNFCNHEESCDSECSCELSVEIKEEESTEKEIAVDNKLSLSSVENFQHEETQTNEINLFKKESNDSEIIRQLMDENIERVIHANANVDSISTQTSEWSELSSSNISVVISDVMKNREVDEMQRIEEEEEEEEEVNEVEEEIEGIKEFGIVEKYDENIDMEIEESDEIELIKEDELENVKKINEDISVDDNVVEFVNNIIIKLIDKLNLPLYVSSSSLKSRSGDDSSVSVIEKAEEIVTPECDSEILKQSELIIKENLIHSKNKEDHRKSSTVILCPCNRPFEKLNSTSAVIKYSKKYSDNLSSGISRSKSFSNVKAQYGHANLFATGDSSMNNFYSVRPHKRRLKICYCKNNRAIKSNSKIRLVKRKINHYASVTSKNTKSIMSALYKRLKIIFSRKTYRKLKKLIKEKRKDIKLLMEREKLKKESKINCGRQCKRQQLNGINYSSKNLNKSQHDKNYLNKHDKLNHHNHSSLSKKYQSPNQEKSSQNYKKISTIHKNEFINSHQRKQLSIPNMKHHEVYNKLINNINQQCHCPCCCASFQTINYYKSTNNSIIKIDNQRCKFLPSNYKQIKSQESHEFSNNKKSLNTTFSALSSSSSLSLSSRKNYFCCYHKMFAAKKLNEHALNSHFVIHKSVSGELNVDCGECFGPDDHDFRLMLNQYINICKHIKCPIINPQQTIIRNSSKTISHHK</sequence>